<dbReference type="EMBL" id="JACRTB010000003">
    <property type="protein sequence ID" value="MBC8575252.1"/>
    <property type="molecule type" value="Genomic_DNA"/>
</dbReference>
<evidence type="ECO:0000259" key="2">
    <source>
        <dbReference type="Pfam" id="PF00465"/>
    </source>
</evidence>
<dbReference type="Gene3D" id="3.40.50.1970">
    <property type="match status" value="1"/>
</dbReference>
<feature type="domain" description="Alcohol dehydrogenase iron-type/glycerol dehydrogenase GldA" evidence="2">
    <location>
        <begin position="9"/>
        <end position="178"/>
    </location>
</feature>
<organism evidence="4 5">
    <name type="scientific">Yanshouia hominis</name>
    <dbReference type="NCBI Taxonomy" id="2763673"/>
    <lineage>
        <taxon>Bacteria</taxon>
        <taxon>Bacillati</taxon>
        <taxon>Bacillota</taxon>
        <taxon>Clostridia</taxon>
        <taxon>Eubacteriales</taxon>
        <taxon>Oscillospiraceae</taxon>
        <taxon>Yanshouia</taxon>
    </lineage>
</organism>
<dbReference type="SUPFAM" id="SSF56796">
    <property type="entry name" value="Dehydroquinate synthase-like"/>
    <property type="match status" value="1"/>
</dbReference>
<protein>
    <submittedName>
        <fullName evidence="4">Iron-containing alcohol dehydrogenase</fullName>
    </submittedName>
</protein>
<evidence type="ECO:0000313" key="4">
    <source>
        <dbReference type="EMBL" id="MBC8575252.1"/>
    </source>
</evidence>
<dbReference type="PANTHER" id="PTHR43633:SF1">
    <property type="entry name" value="ALCOHOL DEHYDROGENASE YQHD"/>
    <property type="match status" value="1"/>
</dbReference>
<reference evidence="4 5" key="1">
    <citation type="submission" date="2020-08" db="EMBL/GenBank/DDBJ databases">
        <title>Genome public.</title>
        <authorList>
            <person name="Liu C."/>
            <person name="Sun Q."/>
        </authorList>
    </citation>
    <scope>NUCLEOTIDE SEQUENCE [LARGE SCALE GENOMIC DNA]</scope>
    <source>
        <strain evidence="4 5">BX1</strain>
    </source>
</reference>
<dbReference type="InterPro" id="IPR018211">
    <property type="entry name" value="ADH_Fe_CS"/>
</dbReference>
<dbReference type="PANTHER" id="PTHR43633">
    <property type="entry name" value="ALCOHOL DEHYDROGENASE YQHD"/>
    <property type="match status" value="1"/>
</dbReference>
<name>A0ABR7NFR5_9FIRM</name>
<sequence length="393" mass="43003">MNSFTFYSPTKVIFGREAEKQAGEEIRSWGGSRVLVHFGGGSVRRSGLLDRVTASLEAAGLTCFLLGGVVPNPHLSLAREGIELCRREKIDFLLAVGGGSAIDSAKCIALGVPYEGDVWDFYVRKAEPTAALPVAAIPTLAAAGSETSSSSVITKEEGALKRGFNHALIRPRFTLMNPELLYTLPAYQTACGVTDIMMHTLERYFSPGGENEMTDRIAEALLRTVIQYGPVCVKEPENYQARSEIMWAGSLSHNHLTGLGRDGDWAAHQLEHELGGMYDVAHGAGLAAVWPAWARYVCRQDLLRFARFGANVWGIPLNYEHPEETASAAIARTERFFASIGMPVTLTGLLGRTPEEKELRELTVKCTFFGTRKIGGLMKLGEQEIFEIYQSAL</sequence>
<gene>
    <name evidence="4" type="ORF">H8717_02340</name>
</gene>
<dbReference type="InterPro" id="IPR056798">
    <property type="entry name" value="ADH_Fe_C"/>
</dbReference>
<accession>A0ABR7NFR5</accession>
<dbReference type="Pfam" id="PF25137">
    <property type="entry name" value="ADH_Fe_C"/>
    <property type="match status" value="1"/>
</dbReference>
<dbReference type="Proteomes" id="UP000658131">
    <property type="component" value="Unassembled WGS sequence"/>
</dbReference>
<evidence type="ECO:0000259" key="3">
    <source>
        <dbReference type="Pfam" id="PF25137"/>
    </source>
</evidence>
<dbReference type="Pfam" id="PF00465">
    <property type="entry name" value="Fe-ADH"/>
    <property type="match status" value="1"/>
</dbReference>
<dbReference type="InterPro" id="IPR001670">
    <property type="entry name" value="ADH_Fe/GldA"/>
</dbReference>
<dbReference type="Gene3D" id="1.20.1090.10">
    <property type="entry name" value="Dehydroquinate synthase-like - alpha domain"/>
    <property type="match status" value="1"/>
</dbReference>
<keyword evidence="5" id="KW-1185">Reference proteome</keyword>
<dbReference type="CDD" id="cd08187">
    <property type="entry name" value="BDH"/>
    <property type="match status" value="1"/>
</dbReference>
<evidence type="ECO:0000313" key="5">
    <source>
        <dbReference type="Proteomes" id="UP000658131"/>
    </source>
</evidence>
<dbReference type="InterPro" id="IPR044731">
    <property type="entry name" value="BDH-like"/>
</dbReference>
<dbReference type="PROSITE" id="PS00060">
    <property type="entry name" value="ADH_IRON_2"/>
    <property type="match status" value="1"/>
</dbReference>
<dbReference type="RefSeq" id="WP_262398899.1">
    <property type="nucleotide sequence ID" value="NZ_JACRTB010000003.1"/>
</dbReference>
<proteinExistence type="predicted"/>
<evidence type="ECO:0000256" key="1">
    <source>
        <dbReference type="ARBA" id="ARBA00023002"/>
    </source>
</evidence>
<comment type="caution">
    <text evidence="4">The sequence shown here is derived from an EMBL/GenBank/DDBJ whole genome shotgun (WGS) entry which is preliminary data.</text>
</comment>
<feature type="domain" description="Fe-containing alcohol dehydrogenase-like C-terminal" evidence="3">
    <location>
        <begin position="190"/>
        <end position="348"/>
    </location>
</feature>
<keyword evidence="1" id="KW-0560">Oxidoreductase</keyword>